<dbReference type="AlphaFoldDB" id="A0A420HX12"/>
<feature type="region of interest" description="Disordered" evidence="2">
    <location>
        <begin position="192"/>
        <end position="237"/>
    </location>
</feature>
<protein>
    <submittedName>
        <fullName evidence="3">Putative m serotype protein</fullName>
    </submittedName>
</protein>
<comment type="caution">
    <text evidence="3">The sequence shown here is derived from an EMBL/GenBank/DDBJ whole genome shotgun (WGS) entry which is preliminary data.</text>
</comment>
<proteinExistence type="predicted"/>
<dbReference type="OrthoDB" id="2121319at2759"/>
<feature type="compositionally biased region" description="Polar residues" evidence="2">
    <location>
        <begin position="426"/>
        <end position="452"/>
    </location>
</feature>
<dbReference type="Proteomes" id="UP000286134">
    <property type="component" value="Unassembled WGS sequence"/>
</dbReference>
<feature type="compositionally biased region" description="Polar residues" evidence="2">
    <location>
        <begin position="23"/>
        <end position="80"/>
    </location>
</feature>
<keyword evidence="1" id="KW-0175">Coiled coil</keyword>
<dbReference type="PANTHER" id="PTHR38120:SF1">
    <property type="entry name" value="M PROTEIN, SEROTYPE 2.1"/>
    <property type="match status" value="1"/>
</dbReference>
<gene>
    <name evidence="3" type="ORF">OnM2_037043</name>
</gene>
<dbReference type="STRING" id="212602.A0A420HX12"/>
<sequence length="533" mass="58815">MSAATKKPLVANSESRQILRESSIASPNRNPIRSTPSTTNTGSIATRSRSLRGSTPASSRASFPRQGTGTAKSYQITANSEADDESKFVNAELTDDLKERLRKSEELAIESQKQIQALQLRLEETLKEKSNLEEKVHENEERIEILENEKREAIRSKRELEAIYEAEKVSVNKEREEASNRQQEMQTIIQRLKDNQNSAANGDEDCRTNRRSNNTTPNLDNGQFTSSSGLNRSDSMNNSKLLLQKDRLIESLRMELAESQIKISEFEIKIAKSEAMVAESKIKVAESEAKVAESEIKAAESDNVGGGQLRDIVLNLLDKDLPVPPRESSDTSVLKRAKTITMSGTRRPRPQSFMPSSSYSHSLVTDLETAPSIPFNLHRPNNHRNIRPHSEQFTGSASIAVSQMIRNGPTSPPLHGGHSPRHPSTPVGNQNNGQRIPSLSQSSVSGNFPGTISESSSNSSEAGDFSTHSNNSPPRLEKATTFAGNKPRPLRLLQESGQSEATRRAEEAAAKLAKRSSWMGWAFGKKEDAHVEI</sequence>
<evidence type="ECO:0000313" key="4">
    <source>
        <dbReference type="Proteomes" id="UP000286134"/>
    </source>
</evidence>
<accession>A0A420HX12</accession>
<feature type="region of interest" description="Disordered" evidence="2">
    <location>
        <begin position="1"/>
        <end position="83"/>
    </location>
</feature>
<reference evidence="3 4" key="1">
    <citation type="journal article" date="2018" name="BMC Genomics">
        <title>Comparative genome analyses reveal sequence features reflecting distinct modes of host-adaptation between dicot and monocot powdery mildew.</title>
        <authorList>
            <person name="Wu Y."/>
            <person name="Ma X."/>
            <person name="Pan Z."/>
            <person name="Kale S.D."/>
            <person name="Song Y."/>
            <person name="King H."/>
            <person name="Zhang Q."/>
            <person name="Presley C."/>
            <person name="Deng X."/>
            <person name="Wei C.I."/>
            <person name="Xiao S."/>
        </authorList>
    </citation>
    <scope>NUCLEOTIDE SEQUENCE [LARGE SCALE GENOMIC DNA]</scope>
    <source>
        <strain evidence="3">UMSG2</strain>
    </source>
</reference>
<organism evidence="3 4">
    <name type="scientific">Erysiphe neolycopersici</name>
    <dbReference type="NCBI Taxonomy" id="212602"/>
    <lineage>
        <taxon>Eukaryota</taxon>
        <taxon>Fungi</taxon>
        <taxon>Dikarya</taxon>
        <taxon>Ascomycota</taxon>
        <taxon>Pezizomycotina</taxon>
        <taxon>Leotiomycetes</taxon>
        <taxon>Erysiphales</taxon>
        <taxon>Erysiphaceae</taxon>
        <taxon>Erysiphe</taxon>
    </lineage>
</organism>
<dbReference type="EMBL" id="MCFK01003757">
    <property type="protein sequence ID" value="RKF61932.1"/>
    <property type="molecule type" value="Genomic_DNA"/>
</dbReference>
<feature type="coiled-coil region" evidence="1">
    <location>
        <begin position="249"/>
        <end position="302"/>
    </location>
</feature>
<evidence type="ECO:0000256" key="2">
    <source>
        <dbReference type="SAM" id="MobiDB-lite"/>
    </source>
</evidence>
<dbReference type="PANTHER" id="PTHR38120">
    <property type="entry name" value="EXPRESSED PROTEIN"/>
    <property type="match status" value="1"/>
</dbReference>
<name>A0A420HX12_9PEZI</name>
<feature type="compositionally biased region" description="Polar residues" evidence="2">
    <location>
        <begin position="217"/>
        <end position="237"/>
    </location>
</feature>
<evidence type="ECO:0000313" key="3">
    <source>
        <dbReference type="EMBL" id="RKF61932.1"/>
    </source>
</evidence>
<keyword evidence="4" id="KW-1185">Reference proteome</keyword>
<evidence type="ECO:0000256" key="1">
    <source>
        <dbReference type="SAM" id="Coils"/>
    </source>
</evidence>
<feature type="region of interest" description="Disordered" evidence="2">
    <location>
        <begin position="405"/>
        <end position="514"/>
    </location>
</feature>